<name>A0ABP8EVD1_9MICO</name>
<organism evidence="2 3">
    <name type="scientific">Georgenia daeguensis</name>
    <dbReference type="NCBI Taxonomy" id="908355"/>
    <lineage>
        <taxon>Bacteria</taxon>
        <taxon>Bacillati</taxon>
        <taxon>Actinomycetota</taxon>
        <taxon>Actinomycetes</taxon>
        <taxon>Micrococcales</taxon>
        <taxon>Bogoriellaceae</taxon>
        <taxon>Georgenia</taxon>
    </lineage>
</organism>
<dbReference type="Gene3D" id="3.20.20.140">
    <property type="entry name" value="Metal-dependent hydrolases"/>
    <property type="match status" value="1"/>
</dbReference>
<protein>
    <submittedName>
        <fullName evidence="2">DUF6282 family protein</fullName>
    </submittedName>
</protein>
<reference evidence="3" key="1">
    <citation type="journal article" date="2019" name="Int. J. Syst. Evol. Microbiol.">
        <title>The Global Catalogue of Microorganisms (GCM) 10K type strain sequencing project: providing services to taxonomists for standard genome sequencing and annotation.</title>
        <authorList>
            <consortium name="The Broad Institute Genomics Platform"/>
            <consortium name="The Broad Institute Genome Sequencing Center for Infectious Disease"/>
            <person name="Wu L."/>
            <person name="Ma J."/>
        </authorList>
    </citation>
    <scope>NUCLEOTIDE SEQUENCE [LARGE SCALE GENOMIC DNA]</scope>
    <source>
        <strain evidence="3">JCM 17459</strain>
    </source>
</reference>
<evidence type="ECO:0000313" key="3">
    <source>
        <dbReference type="Proteomes" id="UP001499841"/>
    </source>
</evidence>
<comment type="caution">
    <text evidence="2">The sequence shown here is derived from an EMBL/GenBank/DDBJ whole genome shotgun (WGS) entry which is preliminary data.</text>
</comment>
<sequence>MLAASSTGREDVDLEQQRRSPSATRQALLVDFHVHPGPDSRPRRCDAFDIAAAAHAHGIVGMVLKSHTLSTVGTASVLERVQPGLRVSGGIAMNRAAGGINPEAVEASARAGGKVIWFPTQDSENERRRTGAGGPAVSIWGSGGALTPDVHDVLRLAADHDQVVCSGHLAPDEVVALFDAAVEHGVERFVVSHPDHRHVDMPVSLQSDLARRGAVMERVVPRREISDVDLPGMVARIGAVGVGRNVLGSDLGQPHNPVPPEGFRRFAEQLLDEGISEAELTLMGLTTAAELLGWEVPA</sequence>
<dbReference type="Pfam" id="PF19799">
    <property type="entry name" value="DUF6282"/>
    <property type="match status" value="1"/>
</dbReference>
<dbReference type="InterPro" id="IPR046249">
    <property type="entry name" value="DUF6282"/>
</dbReference>
<evidence type="ECO:0000313" key="2">
    <source>
        <dbReference type="EMBL" id="GAA4287913.1"/>
    </source>
</evidence>
<proteinExistence type="predicted"/>
<dbReference type="InterPro" id="IPR032466">
    <property type="entry name" value="Metal_Hydrolase"/>
</dbReference>
<dbReference type="Proteomes" id="UP001499841">
    <property type="component" value="Unassembled WGS sequence"/>
</dbReference>
<gene>
    <name evidence="2" type="ORF">GCM10022262_22730</name>
</gene>
<accession>A0ABP8EVD1</accession>
<keyword evidence="3" id="KW-1185">Reference proteome</keyword>
<evidence type="ECO:0000256" key="1">
    <source>
        <dbReference type="SAM" id="MobiDB-lite"/>
    </source>
</evidence>
<feature type="compositionally biased region" description="Basic and acidic residues" evidence="1">
    <location>
        <begin position="8"/>
        <end position="18"/>
    </location>
</feature>
<dbReference type="EMBL" id="BAABBA010000010">
    <property type="protein sequence ID" value="GAA4287913.1"/>
    <property type="molecule type" value="Genomic_DNA"/>
</dbReference>
<dbReference type="SUPFAM" id="SSF51556">
    <property type="entry name" value="Metallo-dependent hydrolases"/>
    <property type="match status" value="1"/>
</dbReference>
<feature type="region of interest" description="Disordered" evidence="1">
    <location>
        <begin position="1"/>
        <end position="22"/>
    </location>
</feature>